<organism evidence="2 3">
    <name type="scientific">Skermanella cutis</name>
    <dbReference type="NCBI Taxonomy" id="2775420"/>
    <lineage>
        <taxon>Bacteria</taxon>
        <taxon>Pseudomonadati</taxon>
        <taxon>Pseudomonadota</taxon>
        <taxon>Alphaproteobacteria</taxon>
        <taxon>Rhodospirillales</taxon>
        <taxon>Azospirillaceae</taxon>
        <taxon>Skermanella</taxon>
    </lineage>
</organism>
<evidence type="ECO:0000313" key="2">
    <source>
        <dbReference type="EMBL" id="QQP92319.1"/>
    </source>
</evidence>
<gene>
    <name evidence="2" type="ORF">IGS68_05640</name>
</gene>
<dbReference type="SUPFAM" id="SSF53474">
    <property type="entry name" value="alpha/beta-Hydrolases"/>
    <property type="match status" value="1"/>
</dbReference>
<evidence type="ECO:0000259" key="1">
    <source>
        <dbReference type="Pfam" id="PF06850"/>
    </source>
</evidence>
<protein>
    <submittedName>
        <fullName evidence="2">Polyhydroxyalkanoate depolymerase</fullName>
    </submittedName>
</protein>
<dbReference type="Gene3D" id="3.40.50.1820">
    <property type="entry name" value="alpha/beta hydrolase"/>
    <property type="match status" value="1"/>
</dbReference>
<evidence type="ECO:0000313" key="3">
    <source>
        <dbReference type="Proteomes" id="UP000595197"/>
    </source>
</evidence>
<sequence length="421" mass="47432">MLYQLYDLQHAAWYPVRLMAEATQTAFQNPFMPASYTRIGRTIAAGAELFERTTRRFGKPEFGLPTTKVDGIEVAVREVPVLRKPFCDLIHFERDTDKVHPPVLVVAPMSGHHATLLRGTVQALLPEHDVYITDWLDARKIPLSRGKFDLDDYISYLIEFMGHLGPHTHVMAVCQPTVPVLCAVSLMAQNEDPNQPASMILMGGPIDTTAAPTVVTELAENKPLSWFERNVIQTVPAYYPGGLRQVYPGFIQLTGFMSMNLDRHVGEHVKLYQHLIQGDGDSAEQHRKFYDEYLSVMDLPAEFYLQTVENVFQKHSLPKGTMQWQGQRVDPSAIRHTAMMTVEGELDDISAPGQTRAAHQIVSSLPAEKRGDHLQKGVGHYGIFNGRRWREQILPKVRDFMLTHDTSGRFAPPAPRQVAAE</sequence>
<dbReference type="Pfam" id="PF06850">
    <property type="entry name" value="PHB_depo_C"/>
    <property type="match status" value="1"/>
</dbReference>
<dbReference type="InterPro" id="IPR009656">
    <property type="entry name" value="PHB_depo_C"/>
</dbReference>
<dbReference type="RefSeq" id="WP_201081109.1">
    <property type="nucleotide sequence ID" value="NZ_CP067420.1"/>
</dbReference>
<accession>A0ABX7BD34</accession>
<feature type="domain" description="PHB de-polymerase C-terminal" evidence="1">
    <location>
        <begin position="203"/>
        <end position="404"/>
    </location>
</feature>
<reference evidence="2" key="1">
    <citation type="submission" date="2021-02" db="EMBL/GenBank/DDBJ databases">
        <title>Skermanella TT6 skin isolate.</title>
        <authorList>
            <person name="Lee K."/>
            <person name="Ganzorig M."/>
        </authorList>
    </citation>
    <scope>NUCLEOTIDE SEQUENCE</scope>
    <source>
        <strain evidence="2">TT6</strain>
    </source>
</reference>
<proteinExistence type="predicted"/>
<dbReference type="NCBIfam" id="TIGR01849">
    <property type="entry name" value="PHB_depoly_PhaZ"/>
    <property type="match status" value="1"/>
</dbReference>
<dbReference type="EMBL" id="CP067420">
    <property type="protein sequence ID" value="QQP92319.1"/>
    <property type="molecule type" value="Genomic_DNA"/>
</dbReference>
<dbReference type="PIRSF" id="PIRSF020818">
    <property type="entry name" value="PHB_depoly_PhaZ"/>
    <property type="match status" value="1"/>
</dbReference>
<name>A0ABX7BD34_9PROT</name>
<dbReference type="InterPro" id="IPR051321">
    <property type="entry name" value="PHA/PHB_synthase"/>
</dbReference>
<dbReference type="PANTHER" id="PTHR36837">
    <property type="entry name" value="POLY(3-HYDROXYALKANOATE) POLYMERASE SUBUNIT PHAC"/>
    <property type="match status" value="1"/>
</dbReference>
<keyword evidence="3" id="KW-1185">Reference proteome</keyword>
<dbReference type="PANTHER" id="PTHR36837:SF4">
    <property type="entry name" value="BLR0908 PROTEIN"/>
    <property type="match status" value="1"/>
</dbReference>
<dbReference type="Proteomes" id="UP000595197">
    <property type="component" value="Chromosome"/>
</dbReference>
<dbReference type="InterPro" id="IPR029058">
    <property type="entry name" value="AB_hydrolase_fold"/>
</dbReference>
<dbReference type="InterPro" id="IPR010915">
    <property type="entry name" value="PHB_depoly_PhaZ"/>
</dbReference>